<dbReference type="PANTHER" id="PTHR33498:SF1">
    <property type="entry name" value="TRANSPOSASE FOR INSERTION SEQUENCE ELEMENT IS1557"/>
    <property type="match status" value="1"/>
</dbReference>
<gene>
    <name evidence="2" type="ORF">KAK10_05555</name>
</gene>
<dbReference type="Proteomes" id="UP001057481">
    <property type="component" value="Unassembled WGS sequence"/>
</dbReference>
<keyword evidence="3" id="KW-1185">Reference proteome</keyword>
<protein>
    <submittedName>
        <fullName evidence="2">Transposase</fullName>
    </submittedName>
</protein>
<dbReference type="InterPro" id="IPR002560">
    <property type="entry name" value="Transposase_DDE"/>
</dbReference>
<dbReference type="InterPro" id="IPR047951">
    <property type="entry name" value="Transpos_ISL3"/>
</dbReference>
<evidence type="ECO:0000313" key="3">
    <source>
        <dbReference type="Proteomes" id="UP001057481"/>
    </source>
</evidence>
<dbReference type="Pfam" id="PF01610">
    <property type="entry name" value="DDE_Tnp_ISL3"/>
    <property type="match status" value="1"/>
</dbReference>
<feature type="domain" description="Transposase IS204/IS1001/IS1096/IS1165 DDE" evidence="1">
    <location>
        <begin position="50"/>
        <end position="94"/>
    </location>
</feature>
<dbReference type="PANTHER" id="PTHR33498">
    <property type="entry name" value="TRANSPOSASE FOR INSERTION SEQUENCE ELEMENT IS1557"/>
    <property type="match status" value="1"/>
</dbReference>
<accession>A0ABT0VHQ4</accession>
<evidence type="ECO:0000259" key="1">
    <source>
        <dbReference type="Pfam" id="PF01610"/>
    </source>
</evidence>
<organism evidence="2 3">
    <name type="scientific">Periweissella beninensis</name>
    <dbReference type="NCBI Taxonomy" id="504936"/>
    <lineage>
        <taxon>Bacteria</taxon>
        <taxon>Bacillati</taxon>
        <taxon>Bacillota</taxon>
        <taxon>Bacilli</taxon>
        <taxon>Lactobacillales</taxon>
        <taxon>Lactobacillaceae</taxon>
        <taxon>Periweissella</taxon>
    </lineage>
</organism>
<dbReference type="RefSeq" id="WP_205143487.1">
    <property type="nucleotide sequence ID" value="NZ_JAFBDN010000006.1"/>
</dbReference>
<sequence length="119" mass="13769">MLVGIFFLAFCKKRDNPPPPSRKEISMDNYLKISLALKDPNLKIDNTFKNPNEIVNSFEYGFSNGPVEGINNKIKVISRIAYGFINFENFRQRILISFKNSYFAINYKKTTNSNYELVA</sequence>
<reference evidence="2" key="1">
    <citation type="submission" date="2021-04" db="EMBL/GenBank/DDBJ databases">
        <title>Taxonomic assessment of Weissella genus.</title>
        <authorList>
            <person name="Fanelli F."/>
            <person name="Chieffi D."/>
            <person name="Dell'Aquila A."/>
            <person name="Gyu-Sung C."/>
            <person name="Franz C.M.A.P."/>
            <person name="Fusco V."/>
        </authorList>
    </citation>
    <scope>NUCLEOTIDE SEQUENCE</scope>
    <source>
        <strain evidence="2">LMG 25373</strain>
    </source>
</reference>
<comment type="caution">
    <text evidence="2">The sequence shown here is derived from an EMBL/GenBank/DDBJ whole genome shotgun (WGS) entry which is preliminary data.</text>
</comment>
<name>A0ABT0VHQ4_9LACO</name>
<dbReference type="EMBL" id="JAGMVS010000063">
    <property type="protein sequence ID" value="MCM2437372.1"/>
    <property type="molecule type" value="Genomic_DNA"/>
</dbReference>
<proteinExistence type="predicted"/>
<evidence type="ECO:0000313" key="2">
    <source>
        <dbReference type="EMBL" id="MCM2437372.1"/>
    </source>
</evidence>